<sequence>MDVSALPRLALVPAGSLRERLIDAVLRGVKTASSRPADLHEPWEPEPVGTRLALVDSHDRARAVVEIAEVRRLAFREADDEIARGEGDWLDNAAAWQTAHRAFWSSDRFIAEENGGHRLEITDDTQVVVRFFRVVEVV</sequence>
<dbReference type="EMBL" id="FOQZ01000010">
    <property type="protein sequence ID" value="SFI78330.1"/>
    <property type="molecule type" value="Genomic_DNA"/>
</dbReference>
<dbReference type="PANTHER" id="PTHR39203">
    <property type="entry name" value="CYTOPLASMIC PROTEIN-RELATED"/>
    <property type="match status" value="1"/>
</dbReference>
<dbReference type="PANTHER" id="PTHR39203:SF1">
    <property type="entry name" value="CYTOPLASMIC PROTEIN"/>
    <property type="match status" value="1"/>
</dbReference>
<dbReference type="InterPro" id="IPR015947">
    <property type="entry name" value="PUA-like_sf"/>
</dbReference>
<dbReference type="InterPro" id="IPR009326">
    <property type="entry name" value="DUF984"/>
</dbReference>
<reference evidence="2 3" key="1">
    <citation type="submission" date="2016-10" db="EMBL/GenBank/DDBJ databases">
        <authorList>
            <person name="Varghese N."/>
            <person name="Submissions S."/>
        </authorList>
    </citation>
    <scope>NUCLEOTIDE SEQUENCE [LARGE SCALE GENOMIC DNA]</scope>
    <source>
        <strain evidence="2 3">UNC380MFSha3.1</strain>
    </source>
</reference>
<accession>A0A7Z7CZV2</accession>
<dbReference type="Pfam" id="PF04266">
    <property type="entry name" value="ASCH"/>
    <property type="match status" value="1"/>
</dbReference>
<protein>
    <submittedName>
        <fullName evidence="2">Uncharacterized protein YhfF</fullName>
    </submittedName>
</protein>
<feature type="domain" description="ASCH" evidence="1">
    <location>
        <begin position="15"/>
        <end position="136"/>
    </location>
</feature>
<evidence type="ECO:0000313" key="3">
    <source>
        <dbReference type="Proteomes" id="UP000198702"/>
    </source>
</evidence>
<dbReference type="SUPFAM" id="SSF88697">
    <property type="entry name" value="PUA domain-like"/>
    <property type="match status" value="1"/>
</dbReference>
<evidence type="ECO:0000313" key="2">
    <source>
        <dbReference type="EMBL" id="SFI78330.1"/>
    </source>
</evidence>
<dbReference type="SMART" id="SM01022">
    <property type="entry name" value="ASCH"/>
    <property type="match status" value="1"/>
</dbReference>
<dbReference type="InterPro" id="IPR007374">
    <property type="entry name" value="ASCH_domain"/>
</dbReference>
<dbReference type="RefSeq" id="WP_051526086.1">
    <property type="nucleotide sequence ID" value="NZ_FOQZ01000010.1"/>
</dbReference>
<organism evidence="2 3">
    <name type="scientific">Microbacterium saccharophilum</name>
    <dbReference type="NCBI Taxonomy" id="1213358"/>
    <lineage>
        <taxon>Bacteria</taxon>
        <taxon>Bacillati</taxon>
        <taxon>Actinomycetota</taxon>
        <taxon>Actinomycetes</taxon>
        <taxon>Micrococcales</taxon>
        <taxon>Microbacteriaceae</taxon>
        <taxon>Microbacterium</taxon>
    </lineage>
</organism>
<gene>
    <name evidence="2" type="ORF">SAMN04487751_2973</name>
</gene>
<evidence type="ECO:0000259" key="1">
    <source>
        <dbReference type="SMART" id="SM01022"/>
    </source>
</evidence>
<dbReference type="AlphaFoldDB" id="A0A7Z7CZV2"/>
<comment type="caution">
    <text evidence="2">The sequence shown here is derived from an EMBL/GenBank/DDBJ whole genome shotgun (WGS) entry which is preliminary data.</text>
</comment>
<proteinExistence type="predicted"/>
<dbReference type="Proteomes" id="UP000198702">
    <property type="component" value="Unassembled WGS sequence"/>
</dbReference>
<name>A0A7Z7CZV2_9MICO</name>
<dbReference type="Gene3D" id="3.10.400.10">
    <property type="entry name" value="Sulfate adenylyltransferase"/>
    <property type="match status" value="1"/>
</dbReference>